<dbReference type="SUPFAM" id="SSF53383">
    <property type="entry name" value="PLP-dependent transferases"/>
    <property type="match status" value="1"/>
</dbReference>
<dbReference type="PANTHER" id="PTHR42885:SF2">
    <property type="entry name" value="HISTIDINOL-PHOSPHATE AMINOTRANSFERASE"/>
    <property type="match status" value="1"/>
</dbReference>
<name>A0A9E2KC35_9FIRM</name>
<dbReference type="Proteomes" id="UP000824229">
    <property type="component" value="Unassembled WGS sequence"/>
</dbReference>
<dbReference type="GO" id="GO:0008483">
    <property type="term" value="F:transaminase activity"/>
    <property type="evidence" value="ECO:0007669"/>
    <property type="project" value="UniProtKB-KW"/>
</dbReference>
<protein>
    <submittedName>
        <fullName evidence="7">Aminotransferase class I/II-fold pyridoxal phosphate-dependent enzyme</fullName>
    </submittedName>
</protein>
<dbReference type="Gene3D" id="3.90.1150.10">
    <property type="entry name" value="Aspartate Aminotransferase, domain 1"/>
    <property type="match status" value="1"/>
</dbReference>
<evidence type="ECO:0000256" key="5">
    <source>
        <dbReference type="RuleBase" id="RU003693"/>
    </source>
</evidence>
<reference evidence="7" key="2">
    <citation type="submission" date="2021-04" db="EMBL/GenBank/DDBJ databases">
        <authorList>
            <person name="Gilroy R."/>
        </authorList>
    </citation>
    <scope>NUCLEOTIDE SEQUENCE</scope>
    <source>
        <strain evidence="7">B5-657</strain>
    </source>
</reference>
<dbReference type="AlphaFoldDB" id="A0A9E2KC35"/>
<comment type="similarity">
    <text evidence="5">Belongs to the class-II pyridoxal-phosphate-dependent aminotransferase family.</text>
</comment>
<dbReference type="InterPro" id="IPR015424">
    <property type="entry name" value="PyrdxlP-dep_Trfase"/>
</dbReference>
<feature type="domain" description="Aminotransferase class I/classII large" evidence="6">
    <location>
        <begin position="3"/>
        <end position="150"/>
    </location>
</feature>
<dbReference type="Gene3D" id="3.40.640.10">
    <property type="entry name" value="Type I PLP-dependent aspartate aminotransferase-like (Major domain)"/>
    <property type="match status" value="1"/>
</dbReference>
<dbReference type="GO" id="GO:0030170">
    <property type="term" value="F:pyridoxal phosphate binding"/>
    <property type="evidence" value="ECO:0007669"/>
    <property type="project" value="InterPro"/>
</dbReference>
<reference evidence="7" key="1">
    <citation type="journal article" date="2021" name="PeerJ">
        <title>Extensive microbial diversity within the chicken gut microbiome revealed by metagenomics and culture.</title>
        <authorList>
            <person name="Gilroy R."/>
            <person name="Ravi A."/>
            <person name="Getino M."/>
            <person name="Pursley I."/>
            <person name="Horton D.L."/>
            <person name="Alikhan N.F."/>
            <person name="Baker D."/>
            <person name="Gharbi K."/>
            <person name="Hall N."/>
            <person name="Watson M."/>
            <person name="Adriaenssens E.M."/>
            <person name="Foster-Nyarko E."/>
            <person name="Jarju S."/>
            <person name="Secka A."/>
            <person name="Antonio M."/>
            <person name="Oren A."/>
            <person name="Chaudhuri R.R."/>
            <person name="La Ragione R."/>
            <person name="Hildebrand F."/>
            <person name="Pallen M.J."/>
        </authorList>
    </citation>
    <scope>NUCLEOTIDE SEQUENCE</scope>
    <source>
        <strain evidence="7">B5-657</strain>
    </source>
</reference>
<evidence type="ECO:0000256" key="4">
    <source>
        <dbReference type="ARBA" id="ARBA00022898"/>
    </source>
</evidence>
<evidence type="ECO:0000313" key="8">
    <source>
        <dbReference type="Proteomes" id="UP000824229"/>
    </source>
</evidence>
<comment type="cofactor">
    <cofactor evidence="1 5">
        <name>pyridoxal 5'-phosphate</name>
        <dbReference type="ChEBI" id="CHEBI:597326"/>
    </cofactor>
</comment>
<dbReference type="Pfam" id="PF00155">
    <property type="entry name" value="Aminotran_1_2"/>
    <property type="match status" value="1"/>
</dbReference>
<keyword evidence="4 5" id="KW-0663">Pyridoxal phosphate</keyword>
<evidence type="ECO:0000259" key="6">
    <source>
        <dbReference type="Pfam" id="PF00155"/>
    </source>
</evidence>
<evidence type="ECO:0000256" key="2">
    <source>
        <dbReference type="ARBA" id="ARBA00022576"/>
    </source>
</evidence>
<evidence type="ECO:0000256" key="3">
    <source>
        <dbReference type="ARBA" id="ARBA00022679"/>
    </source>
</evidence>
<keyword evidence="2 7" id="KW-0032">Aminotransferase</keyword>
<dbReference type="InterPro" id="IPR004839">
    <property type="entry name" value="Aminotransferase_I/II_large"/>
</dbReference>
<dbReference type="InterPro" id="IPR015421">
    <property type="entry name" value="PyrdxlP-dep_Trfase_major"/>
</dbReference>
<evidence type="ECO:0000313" key="7">
    <source>
        <dbReference type="EMBL" id="MBU3804415.1"/>
    </source>
</evidence>
<proteinExistence type="inferred from homology"/>
<comment type="caution">
    <text evidence="7">The sequence shown here is derived from an EMBL/GenBank/DDBJ whole genome shotgun (WGS) entry which is preliminary data.</text>
</comment>
<keyword evidence="3" id="KW-0808">Transferase</keyword>
<sequence>ISVIPLINKYNHLIVLRTFSKAYALAGIRVGYAISCEELIDLINTVKVPYNLNMFSQLVATWAIEHKEVFKENARKIIAERKILYEGLKSLGFKTYPSEANFIWVELPDRYFDLLIQRKIYIRKMVIEDRNYYRISIGTPEENEILLTALKEMKA</sequence>
<dbReference type="PANTHER" id="PTHR42885">
    <property type="entry name" value="HISTIDINOL-PHOSPHATE AMINOTRANSFERASE-RELATED"/>
    <property type="match status" value="1"/>
</dbReference>
<dbReference type="CDD" id="cd00609">
    <property type="entry name" value="AAT_like"/>
    <property type="match status" value="1"/>
</dbReference>
<feature type="non-terminal residue" evidence="7">
    <location>
        <position position="1"/>
    </location>
</feature>
<dbReference type="PROSITE" id="PS00599">
    <property type="entry name" value="AA_TRANSFER_CLASS_2"/>
    <property type="match status" value="1"/>
</dbReference>
<dbReference type="EMBL" id="JAHLFQ010000147">
    <property type="protein sequence ID" value="MBU3804415.1"/>
    <property type="molecule type" value="Genomic_DNA"/>
</dbReference>
<accession>A0A9E2KC35</accession>
<organism evidence="7 8">
    <name type="scientific">Candidatus Cellulosilyticum pullistercoris</name>
    <dbReference type="NCBI Taxonomy" id="2838521"/>
    <lineage>
        <taxon>Bacteria</taxon>
        <taxon>Bacillati</taxon>
        <taxon>Bacillota</taxon>
        <taxon>Clostridia</taxon>
        <taxon>Lachnospirales</taxon>
        <taxon>Cellulosilyticaceae</taxon>
        <taxon>Cellulosilyticum</taxon>
    </lineage>
</organism>
<dbReference type="InterPro" id="IPR001917">
    <property type="entry name" value="Aminotrans_II_pyridoxalP_BS"/>
</dbReference>
<evidence type="ECO:0000256" key="1">
    <source>
        <dbReference type="ARBA" id="ARBA00001933"/>
    </source>
</evidence>
<gene>
    <name evidence="7" type="ORF">H9872_06635</name>
</gene>
<dbReference type="InterPro" id="IPR015422">
    <property type="entry name" value="PyrdxlP-dep_Trfase_small"/>
</dbReference>